<dbReference type="EMBL" id="CM042884">
    <property type="protein sequence ID" value="KAI4369776.1"/>
    <property type="molecule type" value="Genomic_DNA"/>
</dbReference>
<evidence type="ECO:0000313" key="2">
    <source>
        <dbReference type="Proteomes" id="UP001057402"/>
    </source>
</evidence>
<proteinExistence type="predicted"/>
<accession>A0ACB9QUY3</accession>
<sequence>MKKALGQTVRDLKRGVNKKVLKSTWDRTEGSRFHKSAISPVICHCSHEYQMIMGVIWKRANDTGKNWRHVYKALTVLEYLVAHGSERVIDDIREHAYQISTLSDFQYIDFQRKGSRNQQVRQKAASNREKFHNGPSAGGMYRPSGGYDDRYEEDKYGHKDDYDYGRGDKDWGYRNEDRDNYRDDDMGGRSRSVEDFQNASRSRSHDGDIDRGLDDDGKYSSRESVGKAYEGSQDVRNLNRKFSEQNIGAPPSYEEAVSESRSPVQSGKDVEASVSSIPKSSSPPVANDATPPAEICNTSVAPPPKQEVETFDEFDPRGPLHQARQNTAEMDLLGSLSDSFSPNPLAIMPAPSSMGGPEADSSANSGLGTTFAPVLPPSVLSDNHQGFDDSFGDTPFKAIPSMEGASIQPQTATPANSFSSVRNDYGRQPENFAPPSDAAGAYNFGGGLSDFTYTPSASNVHPSPPDQQTLSADLSNADQSLDILADILPPSGPFPGTSSQPPFYNPNGQSSQSVSNPYGDHISPFGSAAQIPQMQSSAPLHYSNSNVQPAHSTSNPYGDHISQPGSTAPVPQMQSSASMHYNNNSNVQTAQSDSNPYGDQMSQLGSAASVSLMQSPALVPYNNHPGVQPTQSISDPYGDHISQPGSAAQIPQMQSPAPPQYNSGNFQQQMGYLGTMNMQPQYQPRGATPPVSGSFHSQSGFGVLQHPQMASNSMQPTSMSGASYLPSGSSGTMGNSNSVQHQGFAPPAASQAAPNAYFGSAFQPNKEASNFFSQSGQSNVQTASAGALLAVVPQPSKDKFETKSTVWADTLSRGLVNLNISGPKTNPLSDIGVDFDAINRKEKRIEKQPAAPVMSTVTMGKAMGSGSGIGRAGASSLRAPPNPMMGSGMGMGAGGGQGFGMGTGGYGMNQPMGMGYNMGMGSNMGYNMGVGANMGYNNMGMGMNNRPMMGQGGPMQQGTGLPPGSAYPAGYNPMMGGTGYPQQPYGGGY</sequence>
<comment type="caution">
    <text evidence="1">The sequence shown here is derived from an EMBL/GenBank/DDBJ whole genome shotgun (WGS) entry which is preliminary data.</text>
</comment>
<dbReference type="Proteomes" id="UP001057402">
    <property type="component" value="Chromosome 5"/>
</dbReference>
<organism evidence="1 2">
    <name type="scientific">Melastoma candidum</name>
    <dbReference type="NCBI Taxonomy" id="119954"/>
    <lineage>
        <taxon>Eukaryota</taxon>
        <taxon>Viridiplantae</taxon>
        <taxon>Streptophyta</taxon>
        <taxon>Embryophyta</taxon>
        <taxon>Tracheophyta</taxon>
        <taxon>Spermatophyta</taxon>
        <taxon>Magnoliopsida</taxon>
        <taxon>eudicotyledons</taxon>
        <taxon>Gunneridae</taxon>
        <taxon>Pentapetalae</taxon>
        <taxon>rosids</taxon>
        <taxon>malvids</taxon>
        <taxon>Myrtales</taxon>
        <taxon>Melastomataceae</taxon>
        <taxon>Melastomatoideae</taxon>
        <taxon>Melastomateae</taxon>
        <taxon>Melastoma</taxon>
    </lineage>
</organism>
<name>A0ACB9QUY3_9MYRT</name>
<keyword evidence="2" id="KW-1185">Reference proteome</keyword>
<protein>
    <submittedName>
        <fullName evidence="1">Uncharacterized protein</fullName>
    </submittedName>
</protein>
<reference evidence="2" key="1">
    <citation type="journal article" date="2023" name="Front. Plant Sci.">
        <title>Chromosomal-level genome assembly of Melastoma candidum provides insights into trichome evolution.</title>
        <authorList>
            <person name="Zhong Y."/>
            <person name="Wu W."/>
            <person name="Sun C."/>
            <person name="Zou P."/>
            <person name="Liu Y."/>
            <person name="Dai S."/>
            <person name="Zhou R."/>
        </authorList>
    </citation>
    <scope>NUCLEOTIDE SEQUENCE [LARGE SCALE GENOMIC DNA]</scope>
</reference>
<gene>
    <name evidence="1" type="ORF">MLD38_018181</name>
</gene>
<evidence type="ECO:0000313" key="1">
    <source>
        <dbReference type="EMBL" id="KAI4369776.1"/>
    </source>
</evidence>